<keyword evidence="1" id="KW-0472">Membrane</keyword>
<sequence length="79" mass="9444">MIIFCTENMFEQMPDKKPLLKYPIHITNAFEQAVSRPISAHVQPIQRWTLLVVKFMVYTMRLFRVVLMMVYLKSYFTGL</sequence>
<dbReference type="EMBL" id="JAJFAZ020000007">
    <property type="protein sequence ID" value="KAI5318740.1"/>
    <property type="molecule type" value="Genomic_DNA"/>
</dbReference>
<evidence type="ECO:0000256" key="1">
    <source>
        <dbReference type="SAM" id="Phobius"/>
    </source>
</evidence>
<evidence type="ECO:0000313" key="3">
    <source>
        <dbReference type="Proteomes" id="UP001054821"/>
    </source>
</evidence>
<reference evidence="2 3" key="1">
    <citation type="journal article" date="2022" name="G3 (Bethesda)">
        <title>Whole-genome sequence and methylome profiling of the almond [Prunus dulcis (Mill.) D.A. Webb] cultivar 'Nonpareil'.</title>
        <authorList>
            <person name="D'Amico-Willman K.M."/>
            <person name="Ouma W.Z."/>
            <person name="Meulia T."/>
            <person name="Sideli G.M."/>
            <person name="Gradziel T.M."/>
            <person name="Fresnedo-Ramirez J."/>
        </authorList>
    </citation>
    <scope>NUCLEOTIDE SEQUENCE [LARGE SCALE GENOMIC DNA]</scope>
    <source>
        <strain evidence="2">Clone GOH B32 T37-40</strain>
    </source>
</reference>
<organism evidence="2 3">
    <name type="scientific">Prunus dulcis</name>
    <name type="common">Almond</name>
    <name type="synonym">Amygdalus dulcis</name>
    <dbReference type="NCBI Taxonomy" id="3755"/>
    <lineage>
        <taxon>Eukaryota</taxon>
        <taxon>Viridiplantae</taxon>
        <taxon>Streptophyta</taxon>
        <taxon>Embryophyta</taxon>
        <taxon>Tracheophyta</taxon>
        <taxon>Spermatophyta</taxon>
        <taxon>Magnoliopsida</taxon>
        <taxon>eudicotyledons</taxon>
        <taxon>Gunneridae</taxon>
        <taxon>Pentapetalae</taxon>
        <taxon>rosids</taxon>
        <taxon>fabids</taxon>
        <taxon>Rosales</taxon>
        <taxon>Rosaceae</taxon>
        <taxon>Amygdaloideae</taxon>
        <taxon>Amygdaleae</taxon>
        <taxon>Prunus</taxon>
    </lineage>
</organism>
<proteinExistence type="predicted"/>
<keyword evidence="1" id="KW-0812">Transmembrane</keyword>
<keyword evidence="3" id="KW-1185">Reference proteome</keyword>
<gene>
    <name evidence="2" type="ORF">L3X38_038448</name>
</gene>
<protein>
    <submittedName>
        <fullName evidence="2">Uncharacterized protein</fullName>
    </submittedName>
</protein>
<dbReference type="AlphaFoldDB" id="A0AAD4V5B7"/>
<name>A0AAD4V5B7_PRUDU</name>
<keyword evidence="1" id="KW-1133">Transmembrane helix</keyword>
<comment type="caution">
    <text evidence="2">The sequence shown here is derived from an EMBL/GenBank/DDBJ whole genome shotgun (WGS) entry which is preliminary data.</text>
</comment>
<dbReference type="Proteomes" id="UP001054821">
    <property type="component" value="Chromosome 7"/>
</dbReference>
<evidence type="ECO:0000313" key="2">
    <source>
        <dbReference type="EMBL" id="KAI5318740.1"/>
    </source>
</evidence>
<accession>A0AAD4V5B7</accession>
<feature type="transmembrane region" description="Helical" evidence="1">
    <location>
        <begin position="51"/>
        <end position="72"/>
    </location>
</feature>